<keyword evidence="8" id="KW-0175">Coiled coil</keyword>
<evidence type="ECO:0000256" key="6">
    <source>
        <dbReference type="ARBA" id="ARBA00023316"/>
    </source>
</evidence>
<evidence type="ECO:0000259" key="9">
    <source>
        <dbReference type="PROSITE" id="PS52029"/>
    </source>
</evidence>
<evidence type="ECO:0000256" key="2">
    <source>
        <dbReference type="ARBA" id="ARBA00005992"/>
    </source>
</evidence>
<dbReference type="InterPro" id="IPR005490">
    <property type="entry name" value="LD_TPept_cat_dom"/>
</dbReference>
<keyword evidence="6 7" id="KW-0961">Cell wall biogenesis/degradation</keyword>
<evidence type="ECO:0000256" key="4">
    <source>
        <dbReference type="ARBA" id="ARBA00022960"/>
    </source>
</evidence>
<feature type="domain" description="L,D-TPase catalytic" evidence="9">
    <location>
        <begin position="47"/>
        <end position="166"/>
    </location>
</feature>
<sequence>MESIDDNRVVEAKRRKEKNLLAELQQLDIKAENLEILFIAIKEAKILEVYVKRKTQKQFRWFKSYLFSTFSGVLGPKKQEGDKQIPEGFYQITHLNPKSKYHLSLGINYPNPYDQANGFTGSAIFIHGGMESVGCIAIGDDAIEEIYVLTDIAQQNDQNEISVLIYPYAMHTEKHKLMLKTTDEATAHFWDRLATSYQYFQENKAPLSYEFKGNQIEY</sequence>
<evidence type="ECO:0000256" key="1">
    <source>
        <dbReference type="ARBA" id="ARBA00004752"/>
    </source>
</evidence>
<dbReference type="SUPFAM" id="SSF141523">
    <property type="entry name" value="L,D-transpeptidase catalytic domain-like"/>
    <property type="match status" value="1"/>
</dbReference>
<proteinExistence type="inferred from homology"/>
<keyword evidence="11" id="KW-1185">Reference proteome</keyword>
<comment type="caution">
    <text evidence="10">The sequence shown here is derived from an EMBL/GenBank/DDBJ whole genome shotgun (WGS) entry which is preliminary data.</text>
</comment>
<keyword evidence="3" id="KW-0808">Transferase</keyword>
<keyword evidence="4 7" id="KW-0133">Cell shape</keyword>
<evidence type="ECO:0000256" key="8">
    <source>
        <dbReference type="SAM" id="Coils"/>
    </source>
</evidence>
<organism evidence="10 11">
    <name type="scientific">Sphingobacterium kyonggiense</name>
    <dbReference type="NCBI Taxonomy" id="714075"/>
    <lineage>
        <taxon>Bacteria</taxon>
        <taxon>Pseudomonadati</taxon>
        <taxon>Bacteroidota</taxon>
        <taxon>Sphingobacteriia</taxon>
        <taxon>Sphingobacteriales</taxon>
        <taxon>Sphingobacteriaceae</taxon>
        <taxon>Sphingobacterium</taxon>
    </lineage>
</organism>
<evidence type="ECO:0000256" key="5">
    <source>
        <dbReference type="ARBA" id="ARBA00022984"/>
    </source>
</evidence>
<comment type="similarity">
    <text evidence="2">Belongs to the YkuD family.</text>
</comment>
<dbReference type="EMBL" id="BAAAZI010000009">
    <property type="protein sequence ID" value="GAA4141739.1"/>
    <property type="molecule type" value="Genomic_DNA"/>
</dbReference>
<evidence type="ECO:0000256" key="7">
    <source>
        <dbReference type="PROSITE-ProRule" id="PRU01373"/>
    </source>
</evidence>
<comment type="pathway">
    <text evidence="1 7">Cell wall biogenesis; peptidoglycan biosynthesis.</text>
</comment>
<dbReference type="Pfam" id="PF03734">
    <property type="entry name" value="YkuD"/>
    <property type="match status" value="1"/>
</dbReference>
<dbReference type="Proteomes" id="UP001500101">
    <property type="component" value="Unassembled WGS sequence"/>
</dbReference>
<dbReference type="InterPro" id="IPR038063">
    <property type="entry name" value="Transpep_catalytic_dom"/>
</dbReference>
<dbReference type="RefSeq" id="WP_344674773.1">
    <property type="nucleotide sequence ID" value="NZ_BAAAZI010000009.1"/>
</dbReference>
<dbReference type="PANTHER" id="PTHR36699:SF1">
    <property type="entry name" value="L,D-TRANSPEPTIDASE YAFK-RELATED"/>
    <property type="match status" value="1"/>
</dbReference>
<dbReference type="PROSITE" id="PS52029">
    <property type="entry name" value="LD_TPASE"/>
    <property type="match status" value="1"/>
</dbReference>
<evidence type="ECO:0000313" key="11">
    <source>
        <dbReference type="Proteomes" id="UP001500101"/>
    </source>
</evidence>
<name>A0ABP7YV03_9SPHI</name>
<feature type="active site" description="Nucleophile" evidence="7">
    <location>
        <position position="135"/>
    </location>
</feature>
<gene>
    <name evidence="10" type="ORF">GCM10022216_22030</name>
</gene>
<keyword evidence="5 7" id="KW-0573">Peptidoglycan synthesis</keyword>
<evidence type="ECO:0000313" key="10">
    <source>
        <dbReference type="EMBL" id="GAA4141739.1"/>
    </source>
</evidence>
<dbReference type="PANTHER" id="PTHR36699">
    <property type="entry name" value="LD-TRANSPEPTIDASE"/>
    <property type="match status" value="1"/>
</dbReference>
<dbReference type="CDD" id="cd16913">
    <property type="entry name" value="YkuD_like"/>
    <property type="match status" value="1"/>
</dbReference>
<accession>A0ABP7YV03</accession>
<evidence type="ECO:0000256" key="3">
    <source>
        <dbReference type="ARBA" id="ARBA00022679"/>
    </source>
</evidence>
<feature type="coiled-coil region" evidence="8">
    <location>
        <begin position="7"/>
        <end position="37"/>
    </location>
</feature>
<feature type="active site" description="Proton donor/acceptor" evidence="7">
    <location>
        <position position="127"/>
    </location>
</feature>
<reference evidence="11" key="1">
    <citation type="journal article" date="2019" name="Int. J. Syst. Evol. Microbiol.">
        <title>The Global Catalogue of Microorganisms (GCM) 10K type strain sequencing project: providing services to taxonomists for standard genome sequencing and annotation.</title>
        <authorList>
            <consortium name="The Broad Institute Genomics Platform"/>
            <consortium name="The Broad Institute Genome Sequencing Center for Infectious Disease"/>
            <person name="Wu L."/>
            <person name="Ma J."/>
        </authorList>
    </citation>
    <scope>NUCLEOTIDE SEQUENCE [LARGE SCALE GENOMIC DNA]</scope>
    <source>
        <strain evidence="11">JCM 16704</strain>
    </source>
</reference>
<dbReference type="Gene3D" id="2.40.440.10">
    <property type="entry name" value="L,D-transpeptidase catalytic domain-like"/>
    <property type="match status" value="1"/>
</dbReference>
<protein>
    <recommendedName>
        <fullName evidence="9">L,D-TPase catalytic domain-containing protein</fullName>
    </recommendedName>
</protein>